<reference evidence="2" key="3">
    <citation type="submission" date="2021-06" db="EMBL/GenBank/DDBJ databases">
        <title>Genomic Description and Analysis of Intracellular Bacteria, Candidatus Berkiella cookevillensis and Candidatus Berkiella aquae.</title>
        <authorList>
            <person name="Kidane D.T."/>
            <person name="Mehari Y.T."/>
            <person name="Rice F.C."/>
            <person name="Arivett B.A."/>
            <person name="Farone A.L."/>
            <person name="Berk S.G."/>
            <person name="Farone M.B."/>
        </authorList>
    </citation>
    <scope>NUCLEOTIDE SEQUENCE</scope>
    <source>
        <strain evidence="2">HT99</strain>
    </source>
</reference>
<protein>
    <submittedName>
        <fullName evidence="1">Uncharacterized protein</fullName>
    </submittedName>
</protein>
<proteinExistence type="predicted"/>
<dbReference type="Proteomes" id="UP000051497">
    <property type="component" value="Unassembled WGS sequence"/>
</dbReference>
<name>A0A0Q9YM50_9GAMM</name>
<reference evidence="2" key="2">
    <citation type="journal article" date="2016" name="Genome Announc.">
        <title>Draft Genome Sequences of Two Novel Amoeba-Resistant Intranuclear Bacteria, 'Candidatus Berkiella cookevillensis' and 'Candidatus Berkiella aquae'.</title>
        <authorList>
            <person name="Mehari Y.T."/>
            <person name="Arivett B.A."/>
            <person name="Farone A.L."/>
            <person name="Gunderson J.H."/>
            <person name="Farone M.B."/>
        </authorList>
    </citation>
    <scope>NUCLEOTIDE SEQUENCE</scope>
    <source>
        <strain evidence="2">HT99</strain>
    </source>
</reference>
<organism evidence="1">
    <name type="scientific">Candidatus Berkiella aquae</name>
    <dbReference type="NCBI Taxonomy" id="295108"/>
    <lineage>
        <taxon>Bacteria</taxon>
        <taxon>Pseudomonadati</taxon>
        <taxon>Pseudomonadota</taxon>
        <taxon>Gammaproteobacteria</taxon>
        <taxon>Candidatus Berkiellales</taxon>
        <taxon>Candidatus Berkiellaceae</taxon>
        <taxon>Candidatus Berkiella</taxon>
    </lineage>
</organism>
<dbReference type="EMBL" id="LKAJ01000008">
    <property type="protein sequence ID" value="KRG20905.1"/>
    <property type="molecule type" value="Genomic_DNA"/>
</dbReference>
<dbReference type="AlphaFoldDB" id="A0A0Q9YM50"/>
<evidence type="ECO:0000313" key="1">
    <source>
        <dbReference type="EMBL" id="KRG20905.1"/>
    </source>
</evidence>
<sequence>MKCDPIQTNSSAECLRSSVKNELLLEVNQGCYQNFRAYLTQNKITHLEISGSQTAIPYFDNAKESQKIVIHKDAVHWSHLSLALKGLPIILVEVSNMRLNNKDVDDLAKICEGIPIISLSLKHCGIKMSMEILSIKLENAYIAQLSIYPSVKLWCTA</sequence>
<dbReference type="RefSeq" id="WP_075066745.1">
    <property type="nucleotide sequence ID" value="NZ_LKAJ02000001.1"/>
</dbReference>
<gene>
    <name evidence="2" type="ORF">HT99x_008035</name>
    <name evidence="1" type="ORF">HT99x_02122</name>
</gene>
<accession>A0A0Q9YM50</accession>
<evidence type="ECO:0000313" key="2">
    <source>
        <dbReference type="EMBL" id="MCS5711382.1"/>
    </source>
</evidence>
<evidence type="ECO:0000313" key="3">
    <source>
        <dbReference type="Proteomes" id="UP000051497"/>
    </source>
</evidence>
<dbReference type="EMBL" id="LKAJ02000001">
    <property type="protein sequence ID" value="MCS5711382.1"/>
    <property type="molecule type" value="Genomic_DNA"/>
</dbReference>
<keyword evidence="3" id="KW-1185">Reference proteome</keyword>
<reference evidence="1" key="1">
    <citation type="submission" date="2015-09" db="EMBL/GenBank/DDBJ databases">
        <title>Draft Genome Sequences of Two Novel Amoeba-resistant Intranuclear Bacteria, Candidatus Berkiella cookevillensis and Candidatus Berkiella aquae.</title>
        <authorList>
            <person name="Mehari Y.T."/>
            <person name="Arivett B.A."/>
            <person name="Farone A.L."/>
            <person name="Gunderson J.H."/>
            <person name="Farone M.B."/>
        </authorList>
    </citation>
    <scope>NUCLEOTIDE SEQUENCE [LARGE SCALE GENOMIC DNA]</scope>
    <source>
        <strain evidence="1">HT99</strain>
    </source>
</reference>
<comment type="caution">
    <text evidence="1">The sequence shown here is derived from an EMBL/GenBank/DDBJ whole genome shotgun (WGS) entry which is preliminary data.</text>
</comment>